<accession>A0A2T7E4F9</accession>
<organism evidence="2 3">
    <name type="scientific">Panicum hallii var. hallii</name>
    <dbReference type="NCBI Taxonomy" id="1504633"/>
    <lineage>
        <taxon>Eukaryota</taxon>
        <taxon>Viridiplantae</taxon>
        <taxon>Streptophyta</taxon>
        <taxon>Embryophyta</taxon>
        <taxon>Tracheophyta</taxon>
        <taxon>Spermatophyta</taxon>
        <taxon>Magnoliopsida</taxon>
        <taxon>Liliopsida</taxon>
        <taxon>Poales</taxon>
        <taxon>Poaceae</taxon>
        <taxon>PACMAD clade</taxon>
        <taxon>Panicoideae</taxon>
        <taxon>Panicodae</taxon>
        <taxon>Paniceae</taxon>
        <taxon>Panicinae</taxon>
        <taxon>Panicum</taxon>
        <taxon>Panicum sect. Panicum</taxon>
    </lineage>
</organism>
<dbReference type="Gramene" id="PUZ62717">
    <property type="protein sequence ID" value="PUZ62717"/>
    <property type="gene ID" value="GQ55_3G008200"/>
</dbReference>
<name>A0A2T7E4F9_9POAL</name>
<dbReference type="AlphaFoldDB" id="A0A2T7E4F9"/>
<dbReference type="Proteomes" id="UP000244336">
    <property type="component" value="Chromosome 3"/>
</dbReference>
<evidence type="ECO:0000313" key="3">
    <source>
        <dbReference type="Proteomes" id="UP000244336"/>
    </source>
</evidence>
<keyword evidence="3" id="KW-1185">Reference proteome</keyword>
<evidence type="ECO:0000313" key="2">
    <source>
        <dbReference type="EMBL" id="PUZ62717.1"/>
    </source>
</evidence>
<evidence type="ECO:0000256" key="1">
    <source>
        <dbReference type="SAM" id="MobiDB-lite"/>
    </source>
</evidence>
<proteinExistence type="predicted"/>
<reference evidence="2 3" key="1">
    <citation type="submission" date="2018-04" db="EMBL/GenBank/DDBJ databases">
        <title>WGS assembly of Panicum hallii var. hallii HAL2.</title>
        <authorList>
            <person name="Lovell J."/>
            <person name="Jenkins J."/>
            <person name="Lowry D."/>
            <person name="Mamidi S."/>
            <person name="Sreedasyam A."/>
            <person name="Weng X."/>
            <person name="Barry K."/>
            <person name="Bonette J."/>
            <person name="Campitelli B."/>
            <person name="Daum C."/>
            <person name="Gordon S."/>
            <person name="Gould B."/>
            <person name="Lipzen A."/>
            <person name="MacQueen A."/>
            <person name="Palacio-Mejia J."/>
            <person name="Plott C."/>
            <person name="Shakirov E."/>
            <person name="Shu S."/>
            <person name="Yoshinaga Y."/>
            <person name="Zane M."/>
            <person name="Rokhsar D."/>
            <person name="Grimwood J."/>
            <person name="Schmutz J."/>
            <person name="Juenger T."/>
        </authorList>
    </citation>
    <scope>NUCLEOTIDE SEQUENCE [LARGE SCALE GENOMIC DNA]</scope>
    <source>
        <strain evidence="3">cv. HAL2</strain>
    </source>
</reference>
<dbReference type="EMBL" id="CM009751">
    <property type="protein sequence ID" value="PUZ62717.1"/>
    <property type="molecule type" value="Genomic_DNA"/>
</dbReference>
<protein>
    <submittedName>
        <fullName evidence="2">Uncharacterized protein</fullName>
    </submittedName>
</protein>
<gene>
    <name evidence="2" type="ORF">GQ55_3G008200</name>
</gene>
<feature type="region of interest" description="Disordered" evidence="1">
    <location>
        <begin position="28"/>
        <end position="47"/>
    </location>
</feature>
<sequence>MVEGVNQRIWQVGPASLATTFFIQQEEEEEAKGRLRPRPSSSSTSTAPWQLAKAILLLPALSRPPPRI</sequence>